<dbReference type="GO" id="GO:0003677">
    <property type="term" value="F:DNA binding"/>
    <property type="evidence" value="ECO:0007669"/>
    <property type="project" value="InterPro"/>
</dbReference>
<keyword evidence="5" id="KW-1185">Reference proteome</keyword>
<gene>
    <name evidence="4" type="ORF">K504DRAFT_373872</name>
</gene>
<sequence>MTSPGSATPAQHARPAPLACLECRRQHLKCPGGKPACARCVSRGFECAYTPSQRGRRRHAYVKRCTHPASTLDHAQPVSPTLLNNTSTTCTQPSERHGLVSAIDDEQLVTLYYLNFHASHPMLLPRSLYWKRAYPRYLKAVVEFVGSHFSPTTSSDTLREATARELQLGERTTPEMVQACVLFTIALFARNEVNEAQRVLAQAIETAIELGMHRRPFAASHANNQPTEEESMRRTWYELYVTDGCIAAFQRKHSFTTNTVSANVLLPCDDSLYEDGICLLNPASRDDFESSVFADEEMTFSSFCYRIEAVRLLGRVLTITGAQGVYRDQVQAVDNALAAFLHHLPASKSEPEIINTYGELDELMFQTHVVIQYATTLLHYPRSDLPCPVVPFTMDVPGGNNAKVLCPCARQSVHSIKAIDASKTLSMLAAFRSPVQRHTPFFIYPLALGAIVQFSVSTMHSRSSSSCLEQHRDRIKLILGVLKSLGRHWSVAEAILRTLKRVALTVFRPSRSEDEVFVQQDVSADTAIDPYSNETIGGSWLDSFEFQDLQGLIGLDPDALRL</sequence>
<evidence type="ECO:0000256" key="2">
    <source>
        <dbReference type="ARBA" id="ARBA00023242"/>
    </source>
</evidence>
<dbReference type="Proteomes" id="UP000799428">
    <property type="component" value="Unassembled WGS sequence"/>
</dbReference>
<dbReference type="EMBL" id="MU005767">
    <property type="protein sequence ID" value="KAF2711399.1"/>
    <property type="molecule type" value="Genomic_DNA"/>
</dbReference>
<dbReference type="Gene3D" id="4.10.240.10">
    <property type="entry name" value="Zn(2)-C6 fungal-type DNA-binding domain"/>
    <property type="match status" value="1"/>
</dbReference>
<dbReference type="Pfam" id="PF00172">
    <property type="entry name" value="Zn_clus"/>
    <property type="match status" value="1"/>
</dbReference>
<dbReference type="GO" id="GO:0006351">
    <property type="term" value="P:DNA-templated transcription"/>
    <property type="evidence" value="ECO:0007669"/>
    <property type="project" value="InterPro"/>
</dbReference>
<dbReference type="InterPro" id="IPR036864">
    <property type="entry name" value="Zn2-C6_fun-type_DNA-bd_sf"/>
</dbReference>
<dbReference type="InterPro" id="IPR007219">
    <property type="entry name" value="XnlR_reg_dom"/>
</dbReference>
<dbReference type="PROSITE" id="PS00463">
    <property type="entry name" value="ZN2_CY6_FUNGAL_1"/>
    <property type="match status" value="1"/>
</dbReference>
<accession>A0A6G1KEX0</accession>
<dbReference type="GO" id="GO:0000981">
    <property type="term" value="F:DNA-binding transcription factor activity, RNA polymerase II-specific"/>
    <property type="evidence" value="ECO:0007669"/>
    <property type="project" value="InterPro"/>
</dbReference>
<organism evidence="4 5">
    <name type="scientific">Pleomassaria siparia CBS 279.74</name>
    <dbReference type="NCBI Taxonomy" id="1314801"/>
    <lineage>
        <taxon>Eukaryota</taxon>
        <taxon>Fungi</taxon>
        <taxon>Dikarya</taxon>
        <taxon>Ascomycota</taxon>
        <taxon>Pezizomycotina</taxon>
        <taxon>Dothideomycetes</taxon>
        <taxon>Pleosporomycetidae</taxon>
        <taxon>Pleosporales</taxon>
        <taxon>Pleomassariaceae</taxon>
        <taxon>Pleomassaria</taxon>
    </lineage>
</organism>
<dbReference type="SUPFAM" id="SSF57701">
    <property type="entry name" value="Zn2/Cys6 DNA-binding domain"/>
    <property type="match status" value="1"/>
</dbReference>
<protein>
    <recommendedName>
        <fullName evidence="3">Zn(2)-C6 fungal-type domain-containing protein</fullName>
    </recommendedName>
</protein>
<evidence type="ECO:0000259" key="3">
    <source>
        <dbReference type="PROSITE" id="PS50048"/>
    </source>
</evidence>
<keyword evidence="2" id="KW-0539">Nucleus</keyword>
<reference evidence="4" key="1">
    <citation type="journal article" date="2020" name="Stud. Mycol.">
        <title>101 Dothideomycetes genomes: a test case for predicting lifestyles and emergence of pathogens.</title>
        <authorList>
            <person name="Haridas S."/>
            <person name="Albert R."/>
            <person name="Binder M."/>
            <person name="Bloem J."/>
            <person name="Labutti K."/>
            <person name="Salamov A."/>
            <person name="Andreopoulos B."/>
            <person name="Baker S."/>
            <person name="Barry K."/>
            <person name="Bills G."/>
            <person name="Bluhm B."/>
            <person name="Cannon C."/>
            <person name="Castanera R."/>
            <person name="Culley D."/>
            <person name="Daum C."/>
            <person name="Ezra D."/>
            <person name="Gonzalez J."/>
            <person name="Henrissat B."/>
            <person name="Kuo A."/>
            <person name="Liang C."/>
            <person name="Lipzen A."/>
            <person name="Lutzoni F."/>
            <person name="Magnuson J."/>
            <person name="Mondo S."/>
            <person name="Nolan M."/>
            <person name="Ohm R."/>
            <person name="Pangilinan J."/>
            <person name="Park H.-J."/>
            <person name="Ramirez L."/>
            <person name="Alfaro M."/>
            <person name="Sun H."/>
            <person name="Tritt A."/>
            <person name="Yoshinaga Y."/>
            <person name="Zwiers L.-H."/>
            <person name="Turgeon B."/>
            <person name="Goodwin S."/>
            <person name="Spatafora J."/>
            <person name="Crous P."/>
            <person name="Grigoriev I."/>
        </authorList>
    </citation>
    <scope>NUCLEOTIDE SEQUENCE</scope>
    <source>
        <strain evidence="4">CBS 279.74</strain>
    </source>
</reference>
<proteinExistence type="predicted"/>
<dbReference type="AlphaFoldDB" id="A0A6G1KEX0"/>
<dbReference type="PANTHER" id="PTHR47431:SF2">
    <property type="entry name" value="ZN(II)2CYS6 TRANSCRIPTION FACTOR (EUROFUNG)"/>
    <property type="match status" value="1"/>
</dbReference>
<evidence type="ECO:0000313" key="5">
    <source>
        <dbReference type="Proteomes" id="UP000799428"/>
    </source>
</evidence>
<dbReference type="SMART" id="SM00906">
    <property type="entry name" value="Fungal_trans"/>
    <property type="match status" value="1"/>
</dbReference>
<dbReference type="CDD" id="cd00067">
    <property type="entry name" value="GAL4"/>
    <property type="match status" value="1"/>
</dbReference>
<dbReference type="CDD" id="cd12148">
    <property type="entry name" value="fungal_TF_MHR"/>
    <property type="match status" value="1"/>
</dbReference>
<evidence type="ECO:0000313" key="4">
    <source>
        <dbReference type="EMBL" id="KAF2711399.1"/>
    </source>
</evidence>
<feature type="domain" description="Zn(2)-C6 fungal-type" evidence="3">
    <location>
        <begin position="19"/>
        <end position="49"/>
    </location>
</feature>
<dbReference type="PRINTS" id="PR00755">
    <property type="entry name" value="AFLATOXINBRP"/>
</dbReference>
<dbReference type="GO" id="GO:0008270">
    <property type="term" value="F:zinc ion binding"/>
    <property type="evidence" value="ECO:0007669"/>
    <property type="project" value="InterPro"/>
</dbReference>
<dbReference type="InterPro" id="IPR001138">
    <property type="entry name" value="Zn2Cys6_DnaBD"/>
</dbReference>
<evidence type="ECO:0000256" key="1">
    <source>
        <dbReference type="ARBA" id="ARBA00022723"/>
    </source>
</evidence>
<dbReference type="PROSITE" id="PS50048">
    <property type="entry name" value="ZN2_CY6_FUNGAL_2"/>
    <property type="match status" value="1"/>
</dbReference>
<dbReference type="SMART" id="SM00066">
    <property type="entry name" value="GAL4"/>
    <property type="match status" value="1"/>
</dbReference>
<name>A0A6G1KEX0_9PLEO</name>
<dbReference type="OrthoDB" id="10067394at2759"/>
<dbReference type="Pfam" id="PF04082">
    <property type="entry name" value="Fungal_trans"/>
    <property type="match status" value="1"/>
</dbReference>
<keyword evidence="1" id="KW-0479">Metal-binding</keyword>
<dbReference type="PANTHER" id="PTHR47431">
    <property type="entry name" value="ZN(II)2CYS6 TRANSCRIPTION FACTOR (EUROFUNG)-RELATED"/>
    <property type="match status" value="1"/>
</dbReference>